<name>A0A2X4XZZ9_KLEOX</name>
<dbReference type="Gene3D" id="3.20.20.140">
    <property type="entry name" value="Metal-dependent hydrolases"/>
    <property type="match status" value="2"/>
</dbReference>
<protein>
    <submittedName>
        <fullName evidence="4">Alpha-D-ribose 1-methylphosphonate 5-triphosphate diphosphatase</fullName>
        <ecNumber evidence="4">3.6.1.63</ecNumber>
    </submittedName>
</protein>
<evidence type="ECO:0000256" key="1">
    <source>
        <dbReference type="SAM" id="Coils"/>
    </source>
</evidence>
<dbReference type="NCBIfam" id="TIGR02318">
    <property type="entry name" value="phosphono_phnM"/>
    <property type="match status" value="1"/>
</dbReference>
<feature type="coiled-coil region" evidence="1">
    <location>
        <begin position="101"/>
        <end position="128"/>
    </location>
</feature>
<organism evidence="4 7">
    <name type="scientific">Klebsiella oxytoca</name>
    <dbReference type="NCBI Taxonomy" id="571"/>
    <lineage>
        <taxon>Bacteria</taxon>
        <taxon>Pseudomonadati</taxon>
        <taxon>Pseudomonadota</taxon>
        <taxon>Gammaproteobacteria</taxon>
        <taxon>Enterobacterales</taxon>
        <taxon>Enterobacteriaceae</taxon>
        <taxon>Klebsiella/Raoultella group</taxon>
        <taxon>Klebsiella</taxon>
    </lineage>
</organism>
<dbReference type="AlphaFoldDB" id="A0A2X4XZZ9"/>
<accession>A0A2X4XZZ9</accession>
<reference evidence="3" key="4">
    <citation type="submission" date="2024-02" db="EMBL/GenBank/DDBJ databases">
        <authorList>
            <consortium name="Clinical and Environmental Microbiology Branch: Whole genome sequencing antimicrobial resistance pathogens in the healthcare setting"/>
        </authorList>
    </citation>
    <scope>NUCLEOTIDE SEQUENCE</scope>
    <source>
        <strain evidence="3">2023BB-00086</strain>
    </source>
</reference>
<evidence type="ECO:0000313" key="6">
    <source>
        <dbReference type="Proteomes" id="UP000673434"/>
    </source>
</evidence>
<comment type="caution">
    <text evidence="4">The sequence shown here is derived from an EMBL/GenBank/DDBJ whole genome shotgun (WGS) entry which is preliminary data.</text>
</comment>
<dbReference type="PIRSF" id="PIRSF038971">
    <property type="entry name" value="PhnM"/>
    <property type="match status" value="1"/>
</dbReference>
<dbReference type="SUPFAM" id="SSF51556">
    <property type="entry name" value="Metallo-dependent hydrolases"/>
    <property type="match status" value="1"/>
</dbReference>
<keyword evidence="6" id="KW-1185">Reference proteome</keyword>
<dbReference type="RefSeq" id="WP_016808416.1">
    <property type="nucleotide sequence ID" value="NZ_ABJAKY020000005.1"/>
</dbReference>
<dbReference type="NCBIfam" id="NF011990">
    <property type="entry name" value="PRK15446.2-6"/>
    <property type="match status" value="1"/>
</dbReference>
<dbReference type="InterPro" id="IPR013108">
    <property type="entry name" value="Amidohydro_3"/>
</dbReference>
<dbReference type="NCBIfam" id="NF011984">
    <property type="entry name" value="PRK15446.1-5"/>
    <property type="match status" value="1"/>
</dbReference>
<dbReference type="EC" id="3.6.1.63" evidence="4"/>
<keyword evidence="1" id="KW-0175">Coiled coil</keyword>
<dbReference type="Gene3D" id="2.30.40.10">
    <property type="entry name" value="Urease, subunit C, domain 1"/>
    <property type="match status" value="2"/>
</dbReference>
<dbReference type="SUPFAM" id="SSF51338">
    <property type="entry name" value="Composite domain of metallo-dependent hydrolases"/>
    <property type="match status" value="1"/>
</dbReference>
<evidence type="ECO:0000313" key="5">
    <source>
        <dbReference type="EMBL" id="MBQ0602760.1"/>
    </source>
</evidence>
<gene>
    <name evidence="4" type="primary">phnM</name>
    <name evidence="4" type="ORF">F6W21_14270</name>
    <name evidence="5" type="ORF">J7S78_23400</name>
    <name evidence="3" type="ORF">RYF40_005143</name>
</gene>
<dbReference type="EMBL" id="JAGKON010000028">
    <property type="protein sequence ID" value="MBQ0602760.1"/>
    <property type="molecule type" value="Genomic_DNA"/>
</dbReference>
<dbReference type="InterPro" id="IPR012696">
    <property type="entry name" value="PhnM"/>
</dbReference>
<evidence type="ECO:0000313" key="7">
    <source>
        <dbReference type="Proteomes" id="UP000868497"/>
    </source>
</evidence>
<reference evidence="4" key="2">
    <citation type="submission" date="2019-09" db="EMBL/GenBank/DDBJ databases">
        <authorList>
            <consortium name="NCBI Pathogen Detection Project"/>
        </authorList>
    </citation>
    <scope>NUCLEOTIDE SEQUENCE</scope>
    <source>
        <strain evidence="4">AUSMDU00005748</strain>
    </source>
</reference>
<reference evidence="5 6" key="3">
    <citation type="submission" date="2021-03" db="EMBL/GenBank/DDBJ databases">
        <authorList>
            <person name="Stanton E."/>
        </authorList>
    </citation>
    <scope>NUCLEOTIDE SEQUENCE [LARGE SCALE GENOMIC DNA]</scope>
    <source>
        <strain evidence="5 6">2020EL-00037</strain>
    </source>
</reference>
<evidence type="ECO:0000313" key="3">
    <source>
        <dbReference type="EMBL" id="EML7084641.1"/>
    </source>
</evidence>
<dbReference type="PANTHER" id="PTHR43135:SF3">
    <property type="entry name" value="ALPHA-D-RIBOSE 1-METHYLPHOSPHONATE 5-TRIPHOSPHATE DIPHOSPHATASE"/>
    <property type="match status" value="1"/>
</dbReference>
<dbReference type="Proteomes" id="UP000673434">
    <property type="component" value="Unassembled WGS sequence"/>
</dbReference>
<dbReference type="InterPro" id="IPR011059">
    <property type="entry name" value="Metal-dep_hydrolase_composite"/>
</dbReference>
<dbReference type="PANTHER" id="PTHR43135">
    <property type="entry name" value="ALPHA-D-RIBOSE 1-METHYLPHOSPHONATE 5-TRIPHOSPHATE DIPHOSPHATASE"/>
    <property type="match status" value="1"/>
</dbReference>
<dbReference type="GO" id="GO:0016810">
    <property type="term" value="F:hydrolase activity, acting on carbon-nitrogen (but not peptide) bonds"/>
    <property type="evidence" value="ECO:0007669"/>
    <property type="project" value="InterPro"/>
</dbReference>
<dbReference type="InterPro" id="IPR032466">
    <property type="entry name" value="Metal_Hydrolase"/>
</dbReference>
<keyword evidence="4" id="KW-0378">Hydrolase</keyword>
<dbReference type="CDD" id="cd01306">
    <property type="entry name" value="PhnM"/>
    <property type="match status" value="1"/>
</dbReference>
<dbReference type="GeneID" id="93287204"/>
<dbReference type="InterPro" id="IPR051781">
    <property type="entry name" value="Metallo-dep_Hydrolase"/>
</dbReference>
<dbReference type="EMBL" id="ABNOCX020000015">
    <property type="protein sequence ID" value="EML7084641.1"/>
    <property type="molecule type" value="Genomic_DNA"/>
</dbReference>
<dbReference type="Pfam" id="PF07969">
    <property type="entry name" value="Amidohydro_3"/>
    <property type="match status" value="1"/>
</dbReference>
<proteinExistence type="predicted"/>
<dbReference type="Proteomes" id="UP000868497">
    <property type="component" value="Unassembled WGS sequence"/>
</dbReference>
<dbReference type="GO" id="GO:0019700">
    <property type="term" value="P:organic phosphonate catabolic process"/>
    <property type="evidence" value="ECO:0007669"/>
    <property type="project" value="InterPro"/>
</dbReference>
<sequence>MIINNVKLVLEDEVVNGSLEVRDGRISAFAESQSRLAEAIDGDGGWLLPGLIELHTDNLDKFFTPRPKVDWPAHSAMSSHDALMVASGITTVLDAVAIGDVRDGGDRLENLEKMINAVEETQKRGLNRAEHRLHLRCELPHHTTLPLFEKLVGREPVSMVSLMDHSPGQRQYADRSKYRDYYQGKYHLTNEQMDAFEEEQMALAAAWSQPNRQRIAAICRERNIALASHDDATCEHVLESRQLGSVIAEFPTTIAAAQASRQHGMSVLMGAPNIVRGGSHSGNVAAHHLAASGLLDILSSDYYPASLLDAAFRIADDEGNAFTLAQAIRLVSQNPAQALGLHDRGAIAEGKRADLVLARRHGEHIHIDHVWRQGKRVF</sequence>
<dbReference type="NCBIfam" id="NF011987">
    <property type="entry name" value="PRK15446.2-3"/>
    <property type="match status" value="1"/>
</dbReference>
<dbReference type="EMBL" id="DACXIC010000015">
    <property type="protein sequence ID" value="HAU4357494.1"/>
    <property type="molecule type" value="Genomic_DNA"/>
</dbReference>
<reference evidence="4" key="1">
    <citation type="journal article" date="2018" name="Genome Biol.">
        <title>SKESA: strategic k-mer extension for scrupulous assemblies.</title>
        <authorList>
            <person name="Souvorov A."/>
            <person name="Agarwala R."/>
            <person name="Lipman D.J."/>
        </authorList>
    </citation>
    <scope>NUCLEOTIDE SEQUENCE</scope>
    <source>
        <strain evidence="4">AUSMDU00005748</strain>
    </source>
</reference>
<evidence type="ECO:0000313" key="4">
    <source>
        <dbReference type="EMBL" id="HAU4357494.1"/>
    </source>
</evidence>
<evidence type="ECO:0000259" key="2">
    <source>
        <dbReference type="Pfam" id="PF07969"/>
    </source>
</evidence>
<dbReference type="NCBIfam" id="NF011981">
    <property type="entry name" value="PRK15446.1-2"/>
    <property type="match status" value="1"/>
</dbReference>
<feature type="domain" description="Amidohydrolase 3" evidence="2">
    <location>
        <begin position="255"/>
        <end position="378"/>
    </location>
</feature>